<evidence type="ECO:0000313" key="21">
    <source>
        <dbReference type="EMBL" id="RLY94652.1"/>
    </source>
</evidence>
<dbReference type="UniPathway" id="UPA00051">
    <property type="reaction ID" value="UER00465"/>
</dbReference>
<name>A0A3L9LEQ6_9MICC</name>
<evidence type="ECO:0000256" key="17">
    <source>
        <dbReference type="PIRSR" id="PIRSR000098-2"/>
    </source>
</evidence>
<dbReference type="SUPFAM" id="SSF55347">
    <property type="entry name" value="Glyceraldehyde-3-phosphate dehydrogenase-like, C-terminal domain"/>
    <property type="match status" value="1"/>
</dbReference>
<evidence type="ECO:0000256" key="3">
    <source>
        <dbReference type="ARBA" id="ARBA00005062"/>
    </source>
</evidence>
<evidence type="ECO:0000256" key="4">
    <source>
        <dbReference type="ARBA" id="ARBA00006753"/>
    </source>
</evidence>
<keyword evidence="22" id="KW-1185">Reference proteome</keyword>
<keyword evidence="11" id="KW-0915">Sodium</keyword>
<dbReference type="InterPro" id="IPR045865">
    <property type="entry name" value="ACT-like_dom_sf"/>
</dbReference>
<dbReference type="NCBIfam" id="NF004976">
    <property type="entry name" value="PRK06349.1"/>
    <property type="match status" value="1"/>
</dbReference>
<gene>
    <name evidence="21" type="ORF">EAE32_05720</name>
</gene>
<dbReference type="EC" id="1.1.1.3" evidence="5 18"/>
<evidence type="ECO:0000256" key="19">
    <source>
        <dbReference type="RuleBase" id="RU004171"/>
    </source>
</evidence>
<comment type="similarity">
    <text evidence="4 19">Belongs to the homoserine dehydrogenase family.</text>
</comment>
<dbReference type="Pfam" id="PF01842">
    <property type="entry name" value="ACT"/>
    <property type="match status" value="1"/>
</dbReference>
<evidence type="ECO:0000256" key="6">
    <source>
        <dbReference type="ARBA" id="ARBA00013376"/>
    </source>
</evidence>
<dbReference type="InterPro" id="IPR005106">
    <property type="entry name" value="Asp/hSer_DH_NAD-bd"/>
</dbReference>
<comment type="pathway">
    <text evidence="2 18">Amino-acid biosynthesis; L-threonine biosynthesis; L-threonine from L-aspartate: step 3/5.</text>
</comment>
<keyword evidence="10 18" id="KW-0560">Oxidoreductase</keyword>
<dbReference type="AlphaFoldDB" id="A0A3L9LEQ6"/>
<keyword evidence="7 18" id="KW-0028">Amino-acid biosynthesis</keyword>
<dbReference type="GO" id="GO:0050661">
    <property type="term" value="F:NADP binding"/>
    <property type="evidence" value="ECO:0007669"/>
    <property type="project" value="InterPro"/>
</dbReference>
<sequence length="444" mass="45406">MNTAPASETPVLRVGLLGAGTVGSQVAHVLLTRAEELALRTGVRLELSGIAVRDVHATRDVELPPQLLTTDADAVIDGADVVVELTGGIEPTRTRVLRALGAGKSVITGNKALLAESGRQLQDAAAASGAQLSYEAAVAGAIPIVRPMRDSLAGDRVERFLGIMNGTTNFVLDQMDSTGAAFDDALAEAQRLGYAEADPTADVEGHDAAAKTAVLASLAFHSSYTITDVHCEGIAGVTAEDVAAAKEAGYVIKLLSVGERCGDGVNLRVNPVMIPREHVLGGVRGAYNAVFVEAAAAGSLMFYGQGAGGEPTASAVLGDLVSAARAIALGAQGIPLADYAALPAVSMDDVTTKLAVTLAVSDRLGVLARLAQVFADHGVSISTMQQTEDPRTTETSLLRLVTHTGRHADLMATVAALRGLPVVRDVVSVTPVESGEGAQAGAGD</sequence>
<dbReference type="PROSITE" id="PS51671">
    <property type="entry name" value="ACT"/>
    <property type="match status" value="1"/>
</dbReference>
<dbReference type="GO" id="GO:0004412">
    <property type="term" value="F:homoserine dehydrogenase activity"/>
    <property type="evidence" value="ECO:0007669"/>
    <property type="project" value="UniProtKB-EC"/>
</dbReference>
<dbReference type="SUPFAM" id="SSF55021">
    <property type="entry name" value="ACT-like"/>
    <property type="match status" value="1"/>
</dbReference>
<feature type="binding site" evidence="17">
    <location>
        <position position="196"/>
    </location>
    <ligand>
        <name>L-homoserine</name>
        <dbReference type="ChEBI" id="CHEBI:57476"/>
    </ligand>
</feature>
<evidence type="ECO:0000256" key="5">
    <source>
        <dbReference type="ARBA" id="ARBA00013213"/>
    </source>
</evidence>
<dbReference type="Gene3D" id="3.30.360.10">
    <property type="entry name" value="Dihydrodipicolinate Reductase, domain 2"/>
    <property type="match status" value="1"/>
</dbReference>
<evidence type="ECO:0000256" key="7">
    <source>
        <dbReference type="ARBA" id="ARBA00022605"/>
    </source>
</evidence>
<evidence type="ECO:0000256" key="10">
    <source>
        <dbReference type="ARBA" id="ARBA00023002"/>
    </source>
</evidence>
<evidence type="ECO:0000256" key="9">
    <source>
        <dbReference type="ARBA" id="ARBA00022857"/>
    </source>
</evidence>
<evidence type="ECO:0000256" key="8">
    <source>
        <dbReference type="ARBA" id="ARBA00022697"/>
    </source>
</evidence>
<proteinExistence type="inferred from homology"/>
<dbReference type="Pfam" id="PF03447">
    <property type="entry name" value="NAD_binding_3"/>
    <property type="match status" value="1"/>
</dbReference>
<evidence type="ECO:0000256" key="18">
    <source>
        <dbReference type="RuleBase" id="RU000579"/>
    </source>
</evidence>
<evidence type="ECO:0000256" key="2">
    <source>
        <dbReference type="ARBA" id="ARBA00005056"/>
    </source>
</evidence>
<dbReference type="Gene3D" id="3.30.70.260">
    <property type="match status" value="1"/>
</dbReference>
<feature type="binding site" evidence="17">
    <location>
        <begin position="17"/>
        <end position="24"/>
    </location>
    <ligand>
        <name>NADP(+)</name>
        <dbReference type="ChEBI" id="CHEBI:58349"/>
    </ligand>
</feature>
<evidence type="ECO:0000256" key="12">
    <source>
        <dbReference type="ARBA" id="ARBA00023167"/>
    </source>
</evidence>
<dbReference type="Gene3D" id="3.40.50.720">
    <property type="entry name" value="NAD(P)-binding Rossmann-like Domain"/>
    <property type="match status" value="1"/>
</dbReference>
<evidence type="ECO:0000259" key="20">
    <source>
        <dbReference type="PROSITE" id="PS51671"/>
    </source>
</evidence>
<keyword evidence="9 17" id="KW-0521">NADP</keyword>
<accession>A0A3L9LEQ6</accession>
<dbReference type="PANTHER" id="PTHR43331">
    <property type="entry name" value="HOMOSERINE DEHYDROGENASE"/>
    <property type="match status" value="1"/>
</dbReference>
<reference evidence="21 22" key="1">
    <citation type="submission" date="2018-10" db="EMBL/GenBank/DDBJ databases">
        <title>Kocuria tytonicola, new bacteria from the preen glands of American barn owls (Tyto furcata).</title>
        <authorList>
            <person name="Braun M.S."/>
            <person name="Wang E."/>
            <person name="Zimmermann S."/>
            <person name="Boutin S."/>
            <person name="Wagner H."/>
            <person name="Wink M."/>
        </authorList>
    </citation>
    <scope>NUCLEOTIDE SEQUENCE [LARGE SCALE GENOMIC DNA]</scope>
    <source>
        <strain evidence="21 22">473</strain>
    </source>
</reference>
<keyword evidence="8 18" id="KW-0791">Threonine biosynthesis</keyword>
<evidence type="ECO:0000256" key="1">
    <source>
        <dbReference type="ARBA" id="ARBA00001920"/>
    </source>
</evidence>
<comment type="caution">
    <text evidence="21">The sequence shown here is derived from an EMBL/GenBank/DDBJ whole genome shotgun (WGS) entry which is preliminary data.</text>
</comment>
<dbReference type="Proteomes" id="UP000277871">
    <property type="component" value="Unassembled WGS sequence"/>
</dbReference>
<feature type="active site" description="Proton donor" evidence="16">
    <location>
        <position position="211"/>
    </location>
</feature>
<dbReference type="InterPro" id="IPR019811">
    <property type="entry name" value="HDH_CS"/>
</dbReference>
<dbReference type="UniPathway" id="UPA00050">
    <property type="reaction ID" value="UER00063"/>
</dbReference>
<dbReference type="CDD" id="cd04881">
    <property type="entry name" value="ACT_HSDH-Hom"/>
    <property type="match status" value="1"/>
</dbReference>
<dbReference type="InterPro" id="IPR001342">
    <property type="entry name" value="HDH_cat"/>
</dbReference>
<dbReference type="Pfam" id="PF00742">
    <property type="entry name" value="Homoserine_dh"/>
    <property type="match status" value="1"/>
</dbReference>
<dbReference type="FunFam" id="3.30.360.10:FF:000005">
    <property type="entry name" value="Homoserine dehydrogenase"/>
    <property type="match status" value="1"/>
</dbReference>
<evidence type="ECO:0000256" key="13">
    <source>
        <dbReference type="ARBA" id="ARBA00044930"/>
    </source>
</evidence>
<feature type="domain" description="ACT" evidence="20">
    <location>
        <begin position="355"/>
        <end position="431"/>
    </location>
</feature>
<dbReference type="EMBL" id="RDEX01000001">
    <property type="protein sequence ID" value="RLY94652.1"/>
    <property type="molecule type" value="Genomic_DNA"/>
</dbReference>
<dbReference type="InterPro" id="IPR002912">
    <property type="entry name" value="ACT_dom"/>
</dbReference>
<evidence type="ECO:0000256" key="14">
    <source>
        <dbReference type="ARBA" id="ARBA00048841"/>
    </source>
</evidence>
<dbReference type="InterPro" id="IPR016204">
    <property type="entry name" value="HDH"/>
</dbReference>
<dbReference type="GO" id="GO:0009088">
    <property type="term" value="P:threonine biosynthetic process"/>
    <property type="evidence" value="ECO:0007669"/>
    <property type="project" value="UniProtKB-UniPathway"/>
</dbReference>
<dbReference type="PANTHER" id="PTHR43331:SF1">
    <property type="entry name" value="HOMOSERINE DEHYDROGENASE"/>
    <property type="match status" value="1"/>
</dbReference>
<dbReference type="InterPro" id="IPR036291">
    <property type="entry name" value="NAD(P)-bd_dom_sf"/>
</dbReference>
<dbReference type="PROSITE" id="PS01042">
    <property type="entry name" value="HOMOSER_DHGENASE"/>
    <property type="match status" value="1"/>
</dbReference>
<evidence type="ECO:0000256" key="11">
    <source>
        <dbReference type="ARBA" id="ARBA00023053"/>
    </source>
</evidence>
<feature type="binding site" evidence="17">
    <location>
        <position position="111"/>
    </location>
    <ligand>
        <name>NADPH</name>
        <dbReference type="ChEBI" id="CHEBI:57783"/>
    </ligand>
</feature>
<dbReference type="PIRSF" id="PIRSF000098">
    <property type="entry name" value="Homoser_dehydrog"/>
    <property type="match status" value="1"/>
</dbReference>
<comment type="catalytic activity">
    <reaction evidence="15">
        <text>L-homoserine + NAD(+) = L-aspartate 4-semialdehyde + NADH + H(+)</text>
        <dbReference type="Rhea" id="RHEA:15757"/>
        <dbReference type="ChEBI" id="CHEBI:15378"/>
        <dbReference type="ChEBI" id="CHEBI:57476"/>
        <dbReference type="ChEBI" id="CHEBI:57540"/>
        <dbReference type="ChEBI" id="CHEBI:57945"/>
        <dbReference type="ChEBI" id="CHEBI:537519"/>
        <dbReference type="EC" id="1.1.1.3"/>
    </reaction>
    <physiologicalReaction direction="right-to-left" evidence="15">
        <dbReference type="Rhea" id="RHEA:15759"/>
    </physiologicalReaction>
</comment>
<comment type="cofactor">
    <cofactor evidence="1">
        <name>a metal cation</name>
        <dbReference type="ChEBI" id="CHEBI:25213"/>
    </cofactor>
</comment>
<comment type="catalytic activity">
    <reaction evidence="14">
        <text>L-homoserine + NADP(+) = L-aspartate 4-semialdehyde + NADPH + H(+)</text>
        <dbReference type="Rhea" id="RHEA:15761"/>
        <dbReference type="ChEBI" id="CHEBI:15378"/>
        <dbReference type="ChEBI" id="CHEBI:57476"/>
        <dbReference type="ChEBI" id="CHEBI:57783"/>
        <dbReference type="ChEBI" id="CHEBI:58349"/>
        <dbReference type="ChEBI" id="CHEBI:537519"/>
        <dbReference type="EC" id="1.1.1.3"/>
    </reaction>
    <physiologicalReaction direction="right-to-left" evidence="14">
        <dbReference type="Rhea" id="RHEA:15763"/>
    </physiologicalReaction>
</comment>
<keyword evidence="12 18" id="KW-0486">Methionine biosynthesis</keyword>
<dbReference type="RefSeq" id="WP_121864431.1">
    <property type="nucleotide sequence ID" value="NZ_RDEX01000001.1"/>
</dbReference>
<organism evidence="21 22">
    <name type="scientific">Kocuria tytonicola</name>
    <dbReference type="NCBI Taxonomy" id="2055946"/>
    <lineage>
        <taxon>Bacteria</taxon>
        <taxon>Bacillati</taxon>
        <taxon>Actinomycetota</taxon>
        <taxon>Actinomycetes</taxon>
        <taxon>Micrococcales</taxon>
        <taxon>Micrococcaceae</taxon>
        <taxon>Kocuria</taxon>
    </lineage>
</organism>
<dbReference type="SUPFAM" id="SSF51735">
    <property type="entry name" value="NAD(P)-binding Rossmann-fold domains"/>
    <property type="match status" value="1"/>
</dbReference>
<evidence type="ECO:0000256" key="15">
    <source>
        <dbReference type="ARBA" id="ARBA00049031"/>
    </source>
</evidence>
<evidence type="ECO:0000313" key="22">
    <source>
        <dbReference type="Proteomes" id="UP000277871"/>
    </source>
</evidence>
<comment type="pathway">
    <text evidence="3 18">Amino-acid biosynthesis; L-methionine biosynthesis via de novo pathway; L-homoserine from L-aspartate: step 3/3.</text>
</comment>
<comment type="function">
    <text evidence="13">Catalyzes the conversion of L-aspartate-beta-semialdehyde (L-Asa) to L-homoserine (L-Hse), the third step in the biosynthesis of threonine and methionine from aspartate.</text>
</comment>
<protein>
    <recommendedName>
        <fullName evidence="6 18">Homoserine dehydrogenase</fullName>
        <ecNumber evidence="5 18">1.1.1.3</ecNumber>
    </recommendedName>
</protein>
<evidence type="ECO:0000256" key="16">
    <source>
        <dbReference type="PIRSR" id="PIRSR000098-1"/>
    </source>
</evidence>
<dbReference type="GO" id="GO:0009086">
    <property type="term" value="P:methionine biosynthetic process"/>
    <property type="evidence" value="ECO:0007669"/>
    <property type="project" value="UniProtKB-KW"/>
</dbReference>